<dbReference type="InterPro" id="IPR048357">
    <property type="entry name" value="MSG_insertion"/>
</dbReference>
<dbReference type="NCBIfam" id="NF002825">
    <property type="entry name" value="PRK02999.1"/>
    <property type="match status" value="1"/>
</dbReference>
<comment type="cofactor">
    <cofactor evidence="1 10">
        <name>Mg(2+)</name>
        <dbReference type="ChEBI" id="CHEBI:18420"/>
    </cofactor>
</comment>
<feature type="domain" description="Malate synthase N-terminal" evidence="15">
    <location>
        <begin position="22"/>
        <end position="72"/>
    </location>
</feature>
<keyword evidence="8 10" id="KW-0558">Oxidation</keyword>
<feature type="domain" description="Malate synthase C-terminal" evidence="17">
    <location>
        <begin position="600"/>
        <end position="680"/>
    </location>
</feature>
<keyword evidence="2 10" id="KW-0329">Glyoxylate bypass</keyword>
<dbReference type="Gene3D" id="1.20.1220.12">
    <property type="entry name" value="Malate synthase, domain III"/>
    <property type="match status" value="1"/>
</dbReference>
<protein>
    <recommendedName>
        <fullName evidence="10 11">Malate synthase G</fullName>
        <ecNumber evidence="10 11">2.3.3.9</ecNumber>
    </recommendedName>
</protein>
<keyword evidence="7 10" id="KW-0460">Magnesium</keyword>
<dbReference type="GO" id="GO:0005829">
    <property type="term" value="C:cytosol"/>
    <property type="evidence" value="ECO:0007669"/>
    <property type="project" value="TreeGrafter"/>
</dbReference>
<evidence type="ECO:0000256" key="4">
    <source>
        <dbReference type="ARBA" id="ARBA00022532"/>
    </source>
</evidence>
<evidence type="ECO:0000256" key="5">
    <source>
        <dbReference type="ARBA" id="ARBA00022679"/>
    </source>
</evidence>
<organism evidence="18 19">
    <name type="scientific">Subtercola boreus</name>
    <dbReference type="NCBI Taxonomy" id="120213"/>
    <lineage>
        <taxon>Bacteria</taxon>
        <taxon>Bacillati</taxon>
        <taxon>Actinomycetota</taxon>
        <taxon>Actinomycetes</taxon>
        <taxon>Micrococcales</taxon>
        <taxon>Microbacteriaceae</taxon>
        <taxon>Subtercola</taxon>
    </lineage>
</organism>
<evidence type="ECO:0000256" key="10">
    <source>
        <dbReference type="HAMAP-Rule" id="MF_00641"/>
    </source>
</evidence>
<comment type="similarity">
    <text evidence="10 13">Belongs to the malate synthase family. GlcB subfamily.</text>
</comment>
<reference evidence="18 19" key="1">
    <citation type="submission" date="2017-04" db="EMBL/GenBank/DDBJ databases">
        <title>Comparative genome analysis of Subtercola boreus.</title>
        <authorList>
            <person name="Cho Y.-J."/>
            <person name="Cho A."/>
            <person name="Kim O.-S."/>
            <person name="Lee J.-I."/>
        </authorList>
    </citation>
    <scope>NUCLEOTIDE SEQUENCE [LARGE SCALE GENOMIC DNA]</scope>
    <source>
        <strain evidence="18 19">P27444</strain>
    </source>
</reference>
<dbReference type="RefSeq" id="WP_116281805.1">
    <property type="nucleotide sequence ID" value="NZ_NBXA01000006.1"/>
</dbReference>
<dbReference type="InterPro" id="IPR046363">
    <property type="entry name" value="MS_N_TIM-barrel_dom"/>
</dbReference>
<comment type="subunit">
    <text evidence="10">Monomer.</text>
</comment>
<feature type="active site" description="Proton acceptor" evidence="10 12">
    <location>
        <position position="349"/>
    </location>
</feature>
<accession>A0A3E0W1M7</accession>
<dbReference type="PANTHER" id="PTHR42739">
    <property type="entry name" value="MALATE SYNTHASE G"/>
    <property type="match status" value="1"/>
</dbReference>
<keyword evidence="6 10" id="KW-0479">Metal-binding</keyword>
<feature type="binding site" evidence="10">
    <location>
        <position position="469"/>
    </location>
    <ligand>
        <name>Mg(2+)</name>
        <dbReference type="ChEBI" id="CHEBI:18420"/>
    </ligand>
</feature>
<dbReference type="GO" id="GO:0004474">
    <property type="term" value="F:malate synthase activity"/>
    <property type="evidence" value="ECO:0007669"/>
    <property type="project" value="UniProtKB-UniRule"/>
</dbReference>
<evidence type="ECO:0000313" key="18">
    <source>
        <dbReference type="EMBL" id="RFA15715.1"/>
    </source>
</evidence>
<dbReference type="Proteomes" id="UP000256709">
    <property type="component" value="Unassembled WGS sequence"/>
</dbReference>
<dbReference type="GO" id="GO:0006099">
    <property type="term" value="P:tricarboxylic acid cycle"/>
    <property type="evidence" value="ECO:0007669"/>
    <property type="project" value="UniProtKB-KW"/>
</dbReference>
<evidence type="ECO:0000256" key="8">
    <source>
        <dbReference type="ARBA" id="ARBA00023097"/>
    </source>
</evidence>
<evidence type="ECO:0000256" key="11">
    <source>
        <dbReference type="NCBIfam" id="TIGR01345"/>
    </source>
</evidence>
<dbReference type="Pfam" id="PF20659">
    <property type="entry name" value="MS_C"/>
    <property type="match status" value="1"/>
</dbReference>
<dbReference type="Pfam" id="PF01274">
    <property type="entry name" value="MS_TIM-barrel"/>
    <property type="match status" value="1"/>
</dbReference>
<evidence type="ECO:0000256" key="13">
    <source>
        <dbReference type="RuleBase" id="RU003572"/>
    </source>
</evidence>
<comment type="catalytic activity">
    <reaction evidence="9 10 13">
        <text>glyoxylate + acetyl-CoA + H2O = (S)-malate + CoA + H(+)</text>
        <dbReference type="Rhea" id="RHEA:18181"/>
        <dbReference type="ChEBI" id="CHEBI:15377"/>
        <dbReference type="ChEBI" id="CHEBI:15378"/>
        <dbReference type="ChEBI" id="CHEBI:15589"/>
        <dbReference type="ChEBI" id="CHEBI:36655"/>
        <dbReference type="ChEBI" id="CHEBI:57287"/>
        <dbReference type="ChEBI" id="CHEBI:57288"/>
        <dbReference type="EC" id="2.3.3.9"/>
    </reaction>
</comment>
<dbReference type="GO" id="GO:0000287">
    <property type="term" value="F:magnesium ion binding"/>
    <property type="evidence" value="ECO:0007669"/>
    <property type="project" value="TreeGrafter"/>
</dbReference>
<evidence type="ECO:0000256" key="7">
    <source>
        <dbReference type="ARBA" id="ARBA00022842"/>
    </source>
</evidence>
<dbReference type="Gene3D" id="3.20.20.360">
    <property type="entry name" value="Malate synthase, domain 3"/>
    <property type="match status" value="2"/>
</dbReference>
<gene>
    <name evidence="10" type="primary">glcB</name>
    <name evidence="18" type="ORF">B7R21_03130</name>
</gene>
<dbReference type="InterPro" id="IPR001465">
    <property type="entry name" value="Malate_synthase_TIM"/>
</dbReference>
<comment type="caution">
    <text evidence="18">The sequence shown here is derived from an EMBL/GenBank/DDBJ whole genome shotgun (WGS) entry which is preliminary data.</text>
</comment>
<dbReference type="EMBL" id="NBXA01000006">
    <property type="protein sequence ID" value="RFA15715.1"/>
    <property type="molecule type" value="Genomic_DNA"/>
</dbReference>
<dbReference type="EC" id="2.3.3.9" evidence="10 11"/>
<dbReference type="SUPFAM" id="SSF51645">
    <property type="entry name" value="Malate synthase G"/>
    <property type="match status" value="1"/>
</dbReference>
<dbReference type="OrthoDB" id="9762054at2"/>
<keyword evidence="5 10" id="KW-0808">Transferase</keyword>
<feature type="binding site" evidence="10">
    <location>
        <begin position="128"/>
        <end position="129"/>
    </location>
    <ligand>
        <name>acetyl-CoA</name>
        <dbReference type="ChEBI" id="CHEBI:57288"/>
    </ligand>
</feature>
<evidence type="ECO:0000256" key="6">
    <source>
        <dbReference type="ARBA" id="ARBA00022723"/>
    </source>
</evidence>
<feature type="active site" description="Proton donor" evidence="10 12">
    <location>
        <position position="639"/>
    </location>
</feature>
<evidence type="ECO:0000259" key="15">
    <source>
        <dbReference type="Pfam" id="PF20656"/>
    </source>
</evidence>
<dbReference type="GO" id="GO:0006097">
    <property type="term" value="P:glyoxylate cycle"/>
    <property type="evidence" value="ECO:0007669"/>
    <property type="project" value="UniProtKB-UniRule"/>
</dbReference>
<dbReference type="UniPathway" id="UPA00703">
    <property type="reaction ID" value="UER00720"/>
</dbReference>
<dbReference type="Pfam" id="PF20656">
    <property type="entry name" value="MS_N"/>
    <property type="match status" value="1"/>
</dbReference>
<evidence type="ECO:0000256" key="9">
    <source>
        <dbReference type="ARBA" id="ARBA00047918"/>
    </source>
</evidence>
<feature type="binding site" evidence="10">
    <location>
        <position position="322"/>
    </location>
    <ligand>
        <name>acetyl-CoA</name>
        <dbReference type="ChEBI" id="CHEBI:57288"/>
    </ligand>
</feature>
<dbReference type="Pfam" id="PF20658">
    <property type="entry name" value="MSG_insertion"/>
    <property type="match status" value="1"/>
</dbReference>
<dbReference type="PANTHER" id="PTHR42739:SF1">
    <property type="entry name" value="MALATE SYNTHASE G"/>
    <property type="match status" value="1"/>
</dbReference>
<keyword evidence="3 10" id="KW-0963">Cytoplasm</keyword>
<evidence type="ECO:0000256" key="1">
    <source>
        <dbReference type="ARBA" id="ARBA00001946"/>
    </source>
</evidence>
<dbReference type="AlphaFoldDB" id="A0A3E0W1M7"/>
<evidence type="ECO:0000256" key="2">
    <source>
        <dbReference type="ARBA" id="ARBA00022435"/>
    </source>
</evidence>
<comment type="caution">
    <text evidence="10">Lacks conserved residue(s) required for the propagation of feature annotation.</text>
</comment>
<evidence type="ECO:0000256" key="12">
    <source>
        <dbReference type="PIRSR" id="PIRSR601465-50"/>
    </source>
</evidence>
<feature type="binding site" evidence="10">
    <location>
        <begin position="466"/>
        <end position="469"/>
    </location>
    <ligand>
        <name>glyoxylate</name>
        <dbReference type="ChEBI" id="CHEBI:36655"/>
    </ligand>
</feature>
<dbReference type="InterPro" id="IPR011076">
    <property type="entry name" value="Malate_synth_sf"/>
</dbReference>
<feature type="modified residue" description="Cysteine sulfenic acid (-SOH)" evidence="10">
    <location>
        <position position="625"/>
    </location>
</feature>
<dbReference type="HAMAP" id="MF_00641">
    <property type="entry name" value="Malate_synth_G"/>
    <property type="match status" value="1"/>
</dbReference>
<comment type="function">
    <text evidence="10">Involved in the glycolate utilization. Catalyzes the condensation and subsequent hydrolysis of acetyl-coenzyme A (acetyl-CoA) and glyoxylate to form malate and CoA.</text>
</comment>
<feature type="binding site" evidence="10">
    <location>
        <position position="349"/>
    </location>
    <ligand>
        <name>glyoxylate</name>
        <dbReference type="ChEBI" id="CHEBI:36655"/>
    </ligand>
</feature>
<evidence type="ECO:0000259" key="14">
    <source>
        <dbReference type="Pfam" id="PF01274"/>
    </source>
</evidence>
<dbReference type="GO" id="GO:0009436">
    <property type="term" value="P:glyoxylate catabolic process"/>
    <property type="evidence" value="ECO:0007669"/>
    <property type="project" value="TreeGrafter"/>
</dbReference>
<evidence type="ECO:0000259" key="16">
    <source>
        <dbReference type="Pfam" id="PF20658"/>
    </source>
</evidence>
<feature type="binding site" evidence="10">
    <location>
        <position position="441"/>
    </location>
    <ligand>
        <name>glyoxylate</name>
        <dbReference type="ChEBI" id="CHEBI:36655"/>
    </ligand>
</feature>
<dbReference type="InterPro" id="IPR044856">
    <property type="entry name" value="Malate_synth_C_sf"/>
</dbReference>
<feature type="binding site" evidence="10">
    <location>
        <position position="441"/>
    </location>
    <ligand>
        <name>Mg(2+)</name>
        <dbReference type="ChEBI" id="CHEBI:18420"/>
    </ligand>
</feature>
<dbReference type="InterPro" id="IPR048356">
    <property type="entry name" value="MS_N"/>
</dbReference>
<sequence length="741" mass="79297">MTDRIPAAGLSVVAPLHRFVAEALPQAGLDADTFWAGVADLLRDLTPRNAELLQIRDTLQSQIDDFHRAHPGAVDPVEYTAFLEGIGYLKADGGDAESAAAFVITEGVDVEIRAQSGPQLVVPLLNRRFAANAVNARWGSLYDALYGTDAIDRSGELAVGAAYNPVRGAAVVAAARQVLDGAIPLEYGGVDGGSASHADALGYSVVGGAVEVRTQRGTATLVDPAAFLGYRGAPATPEALVFVHHGLHLEMVIDPGHPIGRTDSASISDVLLESAVTTIMDLEDSVAAVDADDKVVGYRNWLELMSGTLSEEVVKGGRSFVRGMNPDREYTAPDGGTVTLRGRSLLFVRNVGHLMRTDAILDGNGEEVFEGMLDAVMTALGSASDIRGRSALPNSLTGSMYIVKPKMHGPAEVAFAVELFARVEQLLGLPERSIKLGIMDEERRTSVNLAACIRAAADRVVFINTGFLDRTGDEIHTSMLAGPFVRKAELKTQPWIAAYEASNVDIGIAAGLPGRAQIGKGMWAMPDLMADMLEQKVQHPLQGATTAWVPSPTAATLHALHYHRVDVPTVQRQLASRTPAPRAEILRIPLATRPYSAAERQAELDNNVQGILGYVVRWVDQGIGCSKVPDIHDVALMEDRATCRISSQHVANWLLHGVITAEQVDESLRRMAAIVDSQNADDPLHRPMAPGFDGGAFLASRALIFEGIRQPSGYTEPILHHYRRLAKAQADAAGRRLAAAV</sequence>
<feature type="binding site" evidence="10">
    <location>
        <position position="285"/>
    </location>
    <ligand>
        <name>acetyl-CoA</name>
        <dbReference type="ChEBI" id="CHEBI:57288"/>
    </ligand>
</feature>
<evidence type="ECO:0000313" key="19">
    <source>
        <dbReference type="Proteomes" id="UP000256709"/>
    </source>
</evidence>
<keyword evidence="4 10" id="KW-0816">Tricarboxylic acid cycle</keyword>
<feature type="binding site" evidence="10">
    <location>
        <position position="121"/>
    </location>
    <ligand>
        <name>acetyl-CoA</name>
        <dbReference type="ChEBI" id="CHEBI:57288"/>
    </ligand>
</feature>
<comment type="pathway">
    <text evidence="10 13">Carbohydrate metabolism; glyoxylate cycle; (S)-malate from isocitrate: step 2/2.</text>
</comment>
<name>A0A3E0W1M7_9MICO</name>
<proteinExistence type="inferred from homology"/>
<feature type="binding site" evidence="10">
    <location>
        <position position="550"/>
    </location>
    <ligand>
        <name>acetyl-CoA</name>
        <dbReference type="ChEBI" id="CHEBI:57288"/>
    </ligand>
</feature>
<evidence type="ECO:0000256" key="3">
    <source>
        <dbReference type="ARBA" id="ARBA00022490"/>
    </source>
</evidence>
<dbReference type="InterPro" id="IPR048355">
    <property type="entry name" value="MS_C"/>
</dbReference>
<dbReference type="NCBIfam" id="TIGR01345">
    <property type="entry name" value="malate_syn_G"/>
    <property type="match status" value="1"/>
</dbReference>
<feature type="domain" description="Malate synthase G alpha-beta insertion" evidence="16">
    <location>
        <begin position="163"/>
        <end position="244"/>
    </location>
</feature>
<dbReference type="InterPro" id="IPR006253">
    <property type="entry name" value="Malate_synthG"/>
</dbReference>
<comment type="subcellular location">
    <subcellularLocation>
        <location evidence="10 13">Cytoplasm</location>
    </subcellularLocation>
</comment>
<evidence type="ECO:0000259" key="17">
    <source>
        <dbReference type="Pfam" id="PF20659"/>
    </source>
</evidence>
<feature type="domain" description="Malate synthase TIM barrel" evidence="14">
    <location>
        <begin position="346"/>
        <end position="579"/>
    </location>
</feature>